<evidence type="ECO:0000313" key="6">
    <source>
        <dbReference type="Proteomes" id="UP000694415"/>
    </source>
</evidence>
<accession>A0A8C6GD16</accession>
<dbReference type="Proteomes" id="UP000694415">
    <property type="component" value="Unplaced"/>
</dbReference>
<dbReference type="SMART" id="SM00406">
    <property type="entry name" value="IGv"/>
    <property type="match status" value="1"/>
</dbReference>
<dbReference type="InterPro" id="IPR050199">
    <property type="entry name" value="IgHV"/>
</dbReference>
<keyword evidence="6" id="KW-1185">Reference proteome</keyword>
<dbReference type="Ensembl" id="ENSMSIT00000004953.1">
    <property type="protein sequence ID" value="ENSMSIP00000003906.1"/>
    <property type="gene ID" value="ENSMSIG00000003602.1"/>
</dbReference>
<dbReference type="Gene3D" id="2.60.40.10">
    <property type="entry name" value="Immunoglobulins"/>
    <property type="match status" value="1"/>
</dbReference>
<dbReference type="AlphaFoldDB" id="A0A8C6GD16"/>
<organism evidence="5 6">
    <name type="scientific">Mus spicilegus</name>
    <name type="common">Mound-building mouse</name>
    <dbReference type="NCBI Taxonomy" id="10103"/>
    <lineage>
        <taxon>Eukaryota</taxon>
        <taxon>Metazoa</taxon>
        <taxon>Chordata</taxon>
        <taxon>Craniata</taxon>
        <taxon>Vertebrata</taxon>
        <taxon>Euteleostomi</taxon>
        <taxon>Mammalia</taxon>
        <taxon>Eutheria</taxon>
        <taxon>Euarchontoglires</taxon>
        <taxon>Glires</taxon>
        <taxon>Rodentia</taxon>
        <taxon>Myomorpha</taxon>
        <taxon>Muroidea</taxon>
        <taxon>Muridae</taxon>
        <taxon>Murinae</taxon>
        <taxon>Mus</taxon>
        <taxon>Mus</taxon>
    </lineage>
</organism>
<evidence type="ECO:0000313" key="5">
    <source>
        <dbReference type="Ensembl" id="ENSMSIP00000003906.1"/>
    </source>
</evidence>
<dbReference type="FunFam" id="2.60.40.10:FF:001372">
    <property type="entry name" value="Ig heavy chain V region M603"/>
    <property type="match status" value="1"/>
</dbReference>
<reference evidence="5" key="2">
    <citation type="submission" date="2025-09" db="UniProtKB">
        <authorList>
            <consortium name="Ensembl"/>
        </authorList>
    </citation>
    <scope>IDENTIFICATION</scope>
</reference>
<evidence type="ECO:0000256" key="3">
    <source>
        <dbReference type="ARBA" id="ARBA00043265"/>
    </source>
</evidence>
<dbReference type="GO" id="GO:0005576">
    <property type="term" value="C:extracellular region"/>
    <property type="evidence" value="ECO:0007669"/>
    <property type="project" value="UniProtKB-ARBA"/>
</dbReference>
<dbReference type="SUPFAM" id="SSF48726">
    <property type="entry name" value="Immunoglobulin"/>
    <property type="match status" value="1"/>
</dbReference>
<dbReference type="InterPro" id="IPR036179">
    <property type="entry name" value="Ig-like_dom_sf"/>
</dbReference>
<dbReference type="GO" id="GO:0002250">
    <property type="term" value="P:adaptive immune response"/>
    <property type="evidence" value="ECO:0007669"/>
    <property type="project" value="UniProtKB-KW"/>
</dbReference>
<dbReference type="SMART" id="SM00409">
    <property type="entry name" value="IG"/>
    <property type="match status" value="1"/>
</dbReference>
<keyword evidence="3" id="KW-1280">Immunoglobulin</keyword>
<evidence type="ECO:0000259" key="4">
    <source>
        <dbReference type="PROSITE" id="PS50835"/>
    </source>
</evidence>
<feature type="domain" description="Ig-like" evidence="4">
    <location>
        <begin position="1"/>
        <end position="100"/>
    </location>
</feature>
<dbReference type="InterPro" id="IPR013106">
    <property type="entry name" value="Ig_V-set"/>
</dbReference>
<dbReference type="InterPro" id="IPR003599">
    <property type="entry name" value="Ig_sub"/>
</dbReference>
<protein>
    <submittedName>
        <fullName evidence="5">Immunoglobulin heavy variable 6-3</fullName>
    </submittedName>
</protein>
<dbReference type="Pfam" id="PF07686">
    <property type="entry name" value="V-set"/>
    <property type="match status" value="1"/>
</dbReference>
<name>A0A8C6GD16_MUSSI</name>
<reference evidence="5" key="1">
    <citation type="submission" date="2025-08" db="UniProtKB">
        <authorList>
            <consortium name="Ensembl"/>
        </authorList>
    </citation>
    <scope>IDENTIFICATION</scope>
</reference>
<dbReference type="GeneTree" id="ENSGT01050000244936"/>
<dbReference type="InterPro" id="IPR007110">
    <property type="entry name" value="Ig-like_dom"/>
</dbReference>
<keyword evidence="2" id="KW-1064">Adaptive immunity</keyword>
<dbReference type="PROSITE" id="PS50835">
    <property type="entry name" value="IG_LIKE"/>
    <property type="match status" value="1"/>
</dbReference>
<keyword evidence="1" id="KW-0391">Immunity</keyword>
<evidence type="ECO:0000256" key="2">
    <source>
        <dbReference type="ARBA" id="ARBA00023130"/>
    </source>
</evidence>
<sequence length="120" mass="13535">EVKLEESGGGLVQPGGSMKLSCVASGFTFSNYWMNWVRQSPEKGLEWVAQIRLKSDNYATHYAESVKGRFTISRDDSKSSVYLQMNNLRAEDTGIYYCTAAYVAEGGLVRHQWQERSLVL</sequence>
<dbReference type="GO" id="GO:0019814">
    <property type="term" value="C:immunoglobulin complex"/>
    <property type="evidence" value="ECO:0007669"/>
    <property type="project" value="UniProtKB-KW"/>
</dbReference>
<dbReference type="InterPro" id="IPR013783">
    <property type="entry name" value="Ig-like_fold"/>
</dbReference>
<evidence type="ECO:0000256" key="1">
    <source>
        <dbReference type="ARBA" id="ARBA00022859"/>
    </source>
</evidence>
<proteinExistence type="predicted"/>
<dbReference type="PANTHER" id="PTHR23266">
    <property type="entry name" value="IMMUNOGLOBULIN HEAVY CHAIN"/>
    <property type="match status" value="1"/>
</dbReference>